<dbReference type="PANTHER" id="PTHR18881">
    <property type="entry name" value="POLYAMINE-MODULATED FACTOR 1-BINDING PROTEIN 1-RELATED"/>
    <property type="match status" value="1"/>
</dbReference>
<proteinExistence type="predicted"/>
<organism evidence="2 3">
    <name type="scientific">Pelobates cultripes</name>
    <name type="common">Western spadefoot toad</name>
    <dbReference type="NCBI Taxonomy" id="61616"/>
    <lineage>
        <taxon>Eukaryota</taxon>
        <taxon>Metazoa</taxon>
        <taxon>Chordata</taxon>
        <taxon>Craniata</taxon>
        <taxon>Vertebrata</taxon>
        <taxon>Euteleostomi</taxon>
        <taxon>Amphibia</taxon>
        <taxon>Batrachia</taxon>
        <taxon>Anura</taxon>
        <taxon>Pelobatoidea</taxon>
        <taxon>Pelobatidae</taxon>
        <taxon>Pelobates</taxon>
    </lineage>
</organism>
<reference evidence="2" key="1">
    <citation type="submission" date="2022-03" db="EMBL/GenBank/DDBJ databases">
        <authorList>
            <person name="Alioto T."/>
            <person name="Alioto T."/>
            <person name="Gomez Garrido J."/>
        </authorList>
    </citation>
    <scope>NUCLEOTIDE SEQUENCE</scope>
</reference>
<evidence type="ECO:0000313" key="2">
    <source>
        <dbReference type="EMBL" id="CAH2285453.1"/>
    </source>
</evidence>
<dbReference type="InterPro" id="IPR037391">
    <property type="entry name" value="PMF1-bd"/>
</dbReference>
<evidence type="ECO:0000256" key="1">
    <source>
        <dbReference type="SAM" id="Coils"/>
    </source>
</evidence>
<dbReference type="PANTHER" id="PTHR18881:SF3">
    <property type="entry name" value="POLYAMINE-MODULATED FACTOR 1-BINDING PROTEIN 1"/>
    <property type="match status" value="1"/>
</dbReference>
<dbReference type="AlphaFoldDB" id="A0AAD1S2P5"/>
<dbReference type="EMBL" id="OW240915">
    <property type="protein sequence ID" value="CAH2285453.1"/>
    <property type="molecule type" value="Genomic_DNA"/>
</dbReference>
<keyword evidence="1" id="KW-0175">Coiled coil</keyword>
<dbReference type="Proteomes" id="UP001295444">
    <property type="component" value="Chromosome 04"/>
</dbReference>
<evidence type="ECO:0000313" key="3">
    <source>
        <dbReference type="Proteomes" id="UP001295444"/>
    </source>
</evidence>
<keyword evidence="3" id="KW-1185">Reference proteome</keyword>
<gene>
    <name evidence="2" type="ORF">PECUL_23A032601</name>
</gene>
<feature type="coiled-coil region" evidence="1">
    <location>
        <begin position="148"/>
        <end position="175"/>
    </location>
</feature>
<protein>
    <submittedName>
        <fullName evidence="2">Uncharacterized protein</fullName>
    </submittedName>
</protein>
<name>A0AAD1S2P5_PELCU</name>
<dbReference type="GO" id="GO:0007283">
    <property type="term" value="P:spermatogenesis"/>
    <property type="evidence" value="ECO:0007669"/>
    <property type="project" value="TreeGrafter"/>
</dbReference>
<sequence length="239" mass="27996">MSTKLLIAKAWKKNGHSKYTPIKESNFEPIGDGKGSDLAIHLKNEIKMYEEKHSVAQKELEILHHALEATQTDNSRLHQESEFVTANVNQWIKQQKLANENLAEKIREQNHLLSLITTERDHFQKMEETLTTEIFKLRNESQLKKSENDRLKASNAEQESLIEKLRKQLELQVIEQTSLLEEKLSASEDMHARLKANMKSIHFLSQKLNELRHENGFLRKQLEDEKLRSQQFGLHRELQ</sequence>
<feature type="coiled-coil region" evidence="1">
    <location>
        <begin position="201"/>
        <end position="228"/>
    </location>
</feature>
<accession>A0AAD1S2P5</accession>